<dbReference type="SUPFAM" id="SSF56935">
    <property type="entry name" value="Porins"/>
    <property type="match status" value="1"/>
</dbReference>
<dbReference type="Pfam" id="PF07715">
    <property type="entry name" value="Plug"/>
    <property type="match status" value="1"/>
</dbReference>
<keyword evidence="2" id="KW-1134">Transmembrane beta strand</keyword>
<accession>A0A455UDM2</accession>
<keyword evidence="2" id="KW-0813">Transport</keyword>
<dbReference type="KEGG" id="hsr:HSBAA_50330"/>
<comment type="subcellular location">
    <subcellularLocation>
        <location evidence="2">Cell outer membrane</location>
        <topology evidence="2">Multi-pass membrane protein</topology>
    </subcellularLocation>
</comment>
<keyword evidence="2" id="KW-0472">Membrane</keyword>
<evidence type="ECO:0000256" key="2">
    <source>
        <dbReference type="PROSITE-ProRule" id="PRU01360"/>
    </source>
</evidence>
<dbReference type="GO" id="GO:0015344">
    <property type="term" value="F:siderophore uptake transmembrane transporter activity"/>
    <property type="evidence" value="ECO:0007669"/>
    <property type="project" value="TreeGrafter"/>
</dbReference>
<evidence type="ECO:0000256" key="3">
    <source>
        <dbReference type="SAM" id="SignalP"/>
    </source>
</evidence>
<dbReference type="PROSITE" id="PS52016">
    <property type="entry name" value="TONB_DEPENDENT_REC_3"/>
    <property type="match status" value="1"/>
</dbReference>
<evidence type="ECO:0000313" key="6">
    <source>
        <dbReference type="Proteomes" id="UP000320231"/>
    </source>
</evidence>
<sequence length="163" mass="17157">MPHTVRFLRHPLSLTVAALMSSTALAQPTQPLDTVQVVADSLNNSDSVVEADTLERYQAEDLGEIFDQAPQVNVGGSLGIAQKLYVRGVEDPLLNVTIDGANQSGSLFHHTGRIGLDPALLKRVEVSAGLAAPPMAQGHWAAAFALSPKILTTCCAMESVSVG</sequence>
<gene>
    <name evidence="5" type="ORF">HSBAA_50330</name>
</gene>
<organism evidence="5 6">
    <name type="scientific">Vreelandella sulfidaeris</name>
    <dbReference type="NCBI Taxonomy" id="115553"/>
    <lineage>
        <taxon>Bacteria</taxon>
        <taxon>Pseudomonadati</taxon>
        <taxon>Pseudomonadota</taxon>
        <taxon>Gammaproteobacteria</taxon>
        <taxon>Oceanospirillales</taxon>
        <taxon>Halomonadaceae</taxon>
        <taxon>Vreelandella</taxon>
    </lineage>
</organism>
<feature type="signal peptide" evidence="3">
    <location>
        <begin position="1"/>
        <end position="26"/>
    </location>
</feature>
<dbReference type="InterPro" id="IPR037066">
    <property type="entry name" value="Plug_dom_sf"/>
</dbReference>
<protein>
    <recommendedName>
        <fullName evidence="4">TonB-dependent receptor plug domain-containing protein</fullName>
    </recommendedName>
</protein>
<evidence type="ECO:0000256" key="1">
    <source>
        <dbReference type="ARBA" id="ARBA00009810"/>
    </source>
</evidence>
<dbReference type="Proteomes" id="UP000320231">
    <property type="component" value="Chromosome"/>
</dbReference>
<dbReference type="InterPro" id="IPR039426">
    <property type="entry name" value="TonB-dep_rcpt-like"/>
</dbReference>
<evidence type="ECO:0000259" key="4">
    <source>
        <dbReference type="Pfam" id="PF07715"/>
    </source>
</evidence>
<keyword evidence="2" id="KW-0812">Transmembrane</keyword>
<proteinExistence type="inferred from homology"/>
<dbReference type="PANTHER" id="PTHR30069">
    <property type="entry name" value="TONB-DEPENDENT OUTER MEMBRANE RECEPTOR"/>
    <property type="match status" value="1"/>
</dbReference>
<feature type="domain" description="TonB-dependent receptor plug" evidence="4">
    <location>
        <begin position="43"/>
        <end position="132"/>
    </location>
</feature>
<dbReference type="AlphaFoldDB" id="A0A455UDM2"/>
<dbReference type="InterPro" id="IPR012910">
    <property type="entry name" value="Plug_dom"/>
</dbReference>
<comment type="similarity">
    <text evidence="1 2">Belongs to the TonB-dependent receptor family.</text>
</comment>
<name>A0A455UDM2_9GAMM</name>
<feature type="chain" id="PRO_5019841193" description="TonB-dependent receptor plug domain-containing protein" evidence="3">
    <location>
        <begin position="27"/>
        <end position="163"/>
    </location>
</feature>
<dbReference type="GO" id="GO:0044718">
    <property type="term" value="P:siderophore transmembrane transport"/>
    <property type="evidence" value="ECO:0007669"/>
    <property type="project" value="TreeGrafter"/>
</dbReference>
<keyword evidence="3" id="KW-0732">Signal</keyword>
<dbReference type="GO" id="GO:0009279">
    <property type="term" value="C:cell outer membrane"/>
    <property type="evidence" value="ECO:0007669"/>
    <property type="project" value="UniProtKB-SubCell"/>
</dbReference>
<reference evidence="5 6" key="1">
    <citation type="journal article" date="2019" name="Microbiol. Resour. Announc.">
        <title>Complete Genome Sequence of Halomonas sulfidaeris Strain Esulfide1 Isolated from a Metal Sulfide Rock at a Depth of 2,200 Meters, Obtained Using Nanopore Sequencing.</title>
        <authorList>
            <person name="Saito M."/>
            <person name="Nishigata A."/>
            <person name="Galipon J."/>
            <person name="Arakawa K."/>
        </authorList>
    </citation>
    <scope>NUCLEOTIDE SEQUENCE [LARGE SCALE GENOMIC DNA]</scope>
    <source>
        <strain evidence="5 6">ATCC BAA-803</strain>
    </source>
</reference>
<evidence type="ECO:0000313" key="5">
    <source>
        <dbReference type="EMBL" id="BBI63727.1"/>
    </source>
</evidence>
<keyword evidence="2" id="KW-0998">Cell outer membrane</keyword>
<dbReference type="Gene3D" id="2.170.130.10">
    <property type="entry name" value="TonB-dependent receptor, plug domain"/>
    <property type="match status" value="1"/>
</dbReference>
<dbReference type="EMBL" id="AP019514">
    <property type="protein sequence ID" value="BBI63727.1"/>
    <property type="molecule type" value="Genomic_DNA"/>
</dbReference>
<dbReference type="PANTHER" id="PTHR30069:SF41">
    <property type="entry name" value="HEME_HEMOPEXIN UTILIZATION PROTEIN C"/>
    <property type="match status" value="1"/>
</dbReference>